<evidence type="ECO:0000313" key="1">
    <source>
        <dbReference type="EMBL" id="MFC5861094.1"/>
    </source>
</evidence>
<evidence type="ECO:0008006" key="3">
    <source>
        <dbReference type="Google" id="ProtNLM"/>
    </source>
</evidence>
<name>A0ABW1E9T8_9BACT</name>
<protein>
    <recommendedName>
        <fullName evidence="3">Acyl carrier protein</fullName>
    </recommendedName>
</protein>
<dbReference type="InterPro" id="IPR036736">
    <property type="entry name" value="ACP-like_sf"/>
</dbReference>
<dbReference type="RefSeq" id="WP_263334448.1">
    <property type="nucleotide sequence ID" value="NZ_JAGSYH010000002.1"/>
</dbReference>
<dbReference type="EMBL" id="JBHSPH010000001">
    <property type="protein sequence ID" value="MFC5861094.1"/>
    <property type="molecule type" value="Genomic_DNA"/>
</dbReference>
<sequence>MTTLEKIQTEVDPSVTEETPVDALGLDSLELVQLLLDLNIPLEKAVDLNTVADLIRESH</sequence>
<dbReference type="SUPFAM" id="SSF47336">
    <property type="entry name" value="ACP-like"/>
    <property type="match status" value="1"/>
</dbReference>
<dbReference type="Gene3D" id="1.10.1200.10">
    <property type="entry name" value="ACP-like"/>
    <property type="match status" value="1"/>
</dbReference>
<organism evidence="1 2">
    <name type="scientific">Acidicapsa dinghuensis</name>
    <dbReference type="NCBI Taxonomy" id="2218256"/>
    <lineage>
        <taxon>Bacteria</taxon>
        <taxon>Pseudomonadati</taxon>
        <taxon>Acidobacteriota</taxon>
        <taxon>Terriglobia</taxon>
        <taxon>Terriglobales</taxon>
        <taxon>Acidobacteriaceae</taxon>
        <taxon>Acidicapsa</taxon>
    </lineage>
</organism>
<evidence type="ECO:0000313" key="2">
    <source>
        <dbReference type="Proteomes" id="UP001596091"/>
    </source>
</evidence>
<comment type="caution">
    <text evidence="1">The sequence shown here is derived from an EMBL/GenBank/DDBJ whole genome shotgun (WGS) entry which is preliminary data.</text>
</comment>
<reference evidence="2" key="1">
    <citation type="journal article" date="2019" name="Int. J. Syst. Evol. Microbiol.">
        <title>The Global Catalogue of Microorganisms (GCM) 10K type strain sequencing project: providing services to taxonomists for standard genome sequencing and annotation.</title>
        <authorList>
            <consortium name="The Broad Institute Genomics Platform"/>
            <consortium name="The Broad Institute Genome Sequencing Center for Infectious Disease"/>
            <person name="Wu L."/>
            <person name="Ma J."/>
        </authorList>
    </citation>
    <scope>NUCLEOTIDE SEQUENCE [LARGE SCALE GENOMIC DNA]</scope>
    <source>
        <strain evidence="2">JCM 4087</strain>
    </source>
</reference>
<accession>A0ABW1E9T8</accession>
<gene>
    <name evidence="1" type="ORF">ACFPT7_02185</name>
</gene>
<keyword evidence="2" id="KW-1185">Reference proteome</keyword>
<dbReference type="Proteomes" id="UP001596091">
    <property type="component" value="Unassembled WGS sequence"/>
</dbReference>
<proteinExistence type="predicted"/>